<dbReference type="Proteomes" id="UP000249577">
    <property type="component" value="Unassembled WGS sequence"/>
</dbReference>
<dbReference type="Pfam" id="PF04230">
    <property type="entry name" value="PS_pyruv_trans"/>
    <property type="match status" value="1"/>
</dbReference>
<comment type="caution">
    <text evidence="2">The sequence shown here is derived from an EMBL/GenBank/DDBJ whole genome shotgun (WGS) entry which is preliminary data.</text>
</comment>
<reference evidence="2 3" key="1">
    <citation type="submission" date="2017-08" db="EMBL/GenBank/DDBJ databases">
        <title>Infants hospitalized years apart are colonized by the same room-sourced microbial strains.</title>
        <authorList>
            <person name="Brooks B."/>
            <person name="Olm M.R."/>
            <person name="Firek B.A."/>
            <person name="Baker R."/>
            <person name="Thomas B.C."/>
            <person name="Morowitz M.J."/>
            <person name="Banfield J.F."/>
        </authorList>
    </citation>
    <scope>NUCLEOTIDE SEQUENCE [LARGE SCALE GENOMIC DNA]</scope>
    <source>
        <strain evidence="2">S2_005_003_R2_43</strain>
    </source>
</reference>
<evidence type="ECO:0000313" key="3">
    <source>
        <dbReference type="Proteomes" id="UP000249577"/>
    </source>
</evidence>
<gene>
    <name evidence="2" type="ORF">DI565_19710</name>
</gene>
<evidence type="ECO:0000259" key="1">
    <source>
        <dbReference type="Pfam" id="PF04230"/>
    </source>
</evidence>
<sequence>MKPFRLFHFDIKTLGNYGDTLLFEAVRQLFHGYNDRGSFRFHGSTNLRDVVGPKLVSALNENYDAIVIGGGGLFLSDTNPNERSGWQWNCSLDLLEKIDIPIIVFAVGNNRFPGQKDFSPKFVEHVNLLAEKSIFFGLRNRGSVETIKEYLRPELRDKVVYQPCPTTLSSYLFPDIHAASREPKRELSIQALVGKRQTAAGFDKEAIYDQCFEALNGLRSKGWNISSFSNARGDNAFAVDMRETLASDEHHKLFGSKNIFQALDFFARTPLVVGMRGHAQMIPFGLGTPILSLLVHNKLKYFLDDIGFPEFCVDVRRANFAGELIDKAEYIYENYDAVTSGFERARAGLMDLSISNLGDIYKALGGRGQKKKFVPMSPFERYLAQQGYNSQLRLEELKRAEEVLVREPA</sequence>
<accession>A0A2W5LT63</accession>
<dbReference type="PANTHER" id="PTHR36836:SF1">
    <property type="entry name" value="COLANIC ACID BIOSYNTHESIS PROTEIN WCAK"/>
    <property type="match status" value="1"/>
</dbReference>
<evidence type="ECO:0000313" key="2">
    <source>
        <dbReference type="EMBL" id="PZQ10527.1"/>
    </source>
</evidence>
<proteinExistence type="predicted"/>
<dbReference type="AlphaFoldDB" id="A0A2W5LT63"/>
<name>A0A2W5LT63_ANCNO</name>
<dbReference type="EMBL" id="QFPN01000015">
    <property type="protein sequence ID" value="PZQ10527.1"/>
    <property type="molecule type" value="Genomic_DNA"/>
</dbReference>
<protein>
    <recommendedName>
        <fullName evidence="1">Polysaccharide pyruvyl transferase domain-containing protein</fullName>
    </recommendedName>
</protein>
<feature type="domain" description="Polysaccharide pyruvyl transferase" evidence="1">
    <location>
        <begin position="16"/>
        <end position="293"/>
    </location>
</feature>
<dbReference type="InterPro" id="IPR007345">
    <property type="entry name" value="Polysacch_pyruvyl_Trfase"/>
</dbReference>
<organism evidence="2 3">
    <name type="scientific">Ancylobacter novellus</name>
    <name type="common">Thiobacillus novellus</name>
    <dbReference type="NCBI Taxonomy" id="921"/>
    <lineage>
        <taxon>Bacteria</taxon>
        <taxon>Pseudomonadati</taxon>
        <taxon>Pseudomonadota</taxon>
        <taxon>Alphaproteobacteria</taxon>
        <taxon>Hyphomicrobiales</taxon>
        <taxon>Xanthobacteraceae</taxon>
        <taxon>Ancylobacter</taxon>
    </lineage>
</organism>
<dbReference type="PANTHER" id="PTHR36836">
    <property type="entry name" value="COLANIC ACID BIOSYNTHESIS PROTEIN WCAK"/>
    <property type="match status" value="1"/>
</dbReference>